<name>A0ABY9DJU2_VITVI</name>
<protein>
    <submittedName>
        <fullName evidence="1">Uncharacterized protein</fullName>
    </submittedName>
</protein>
<sequence length="304" mass="35315">MDEYQLGLSFDPLITLYNHGNENSFRPIVLAVGPYNHGNENLRRMEACKAELIEKSPELKKFEPEVRELLSQIRCFYPADVRARVQIDFEEMIYRDVFFVVFVVYLYEKEVLGHLDSTNWFGITNFDSSMLKTCARNLLIADNQLPWPLVDKFSSLIFRGEKNGRFMINMFLATVMCENLSLKVSDDLFDGNPLHLLDLLRTRYLVDYIYPWDDGFVLYSAKELLMRRIKIVEAVPKKGIGFLVGGVCFCWKTATLALPRLSICEHFKHTFLNMAGYEPLAFVTMVKLPNFFACTEDCFRTLRV</sequence>
<dbReference type="Pfam" id="PF03140">
    <property type="entry name" value="DUF247"/>
    <property type="match status" value="1"/>
</dbReference>
<accession>A0ABY9DJU2</accession>
<organism evidence="1 2">
    <name type="scientific">Vitis vinifera</name>
    <name type="common">Grape</name>
    <dbReference type="NCBI Taxonomy" id="29760"/>
    <lineage>
        <taxon>Eukaryota</taxon>
        <taxon>Viridiplantae</taxon>
        <taxon>Streptophyta</taxon>
        <taxon>Embryophyta</taxon>
        <taxon>Tracheophyta</taxon>
        <taxon>Spermatophyta</taxon>
        <taxon>Magnoliopsida</taxon>
        <taxon>eudicotyledons</taxon>
        <taxon>Gunneridae</taxon>
        <taxon>Pentapetalae</taxon>
        <taxon>rosids</taxon>
        <taxon>Vitales</taxon>
        <taxon>Vitaceae</taxon>
        <taxon>Viteae</taxon>
        <taxon>Vitis</taxon>
    </lineage>
</organism>
<dbReference type="Proteomes" id="UP001227230">
    <property type="component" value="Chromosome 16"/>
</dbReference>
<proteinExistence type="predicted"/>
<evidence type="ECO:0000313" key="2">
    <source>
        <dbReference type="Proteomes" id="UP001227230"/>
    </source>
</evidence>
<evidence type="ECO:0000313" key="1">
    <source>
        <dbReference type="EMBL" id="WKA07318.1"/>
    </source>
</evidence>
<dbReference type="PANTHER" id="PTHR31549">
    <property type="entry name" value="PROTEIN, PUTATIVE (DUF247)-RELATED-RELATED"/>
    <property type="match status" value="1"/>
</dbReference>
<reference evidence="1 2" key="1">
    <citation type="journal article" date="2023" name="Hortic Res">
        <title>The complete reference genome for grapevine (Vitis vinifera L.) genetics and breeding.</title>
        <authorList>
            <person name="Shi X."/>
            <person name="Cao S."/>
            <person name="Wang X."/>
            <person name="Huang S."/>
            <person name="Wang Y."/>
            <person name="Liu Z."/>
            <person name="Liu W."/>
            <person name="Leng X."/>
            <person name="Peng Y."/>
            <person name="Wang N."/>
            <person name="Wang Y."/>
            <person name="Ma Z."/>
            <person name="Xu X."/>
            <person name="Zhang F."/>
            <person name="Xue H."/>
            <person name="Zhong H."/>
            <person name="Wang Y."/>
            <person name="Zhang K."/>
            <person name="Velt A."/>
            <person name="Avia K."/>
            <person name="Holtgrawe D."/>
            <person name="Grimplet J."/>
            <person name="Matus J.T."/>
            <person name="Ware D."/>
            <person name="Wu X."/>
            <person name="Wang H."/>
            <person name="Liu C."/>
            <person name="Fang Y."/>
            <person name="Rustenholz C."/>
            <person name="Cheng Z."/>
            <person name="Xiao H."/>
            <person name="Zhou Y."/>
        </authorList>
    </citation>
    <scope>NUCLEOTIDE SEQUENCE [LARGE SCALE GENOMIC DNA]</scope>
    <source>
        <strain evidence="2">cv. Pinot noir / PN40024</strain>
        <tissue evidence="1">Leaf</tissue>
    </source>
</reference>
<keyword evidence="2" id="KW-1185">Reference proteome</keyword>
<dbReference type="EMBL" id="CP126663">
    <property type="protein sequence ID" value="WKA07318.1"/>
    <property type="molecule type" value="Genomic_DNA"/>
</dbReference>
<gene>
    <name evidence="1" type="ORF">VitviT2T_025160</name>
</gene>
<dbReference type="PANTHER" id="PTHR31549:SF149">
    <property type="entry name" value="ISOPRENOID SYNTHASE DOMAIN-CONTAINING PROTEIN"/>
    <property type="match status" value="1"/>
</dbReference>
<dbReference type="InterPro" id="IPR004158">
    <property type="entry name" value="DUF247_pln"/>
</dbReference>